<organism evidence="2 3">
    <name type="scientific">Cylindrotheca closterium</name>
    <dbReference type="NCBI Taxonomy" id="2856"/>
    <lineage>
        <taxon>Eukaryota</taxon>
        <taxon>Sar</taxon>
        <taxon>Stramenopiles</taxon>
        <taxon>Ochrophyta</taxon>
        <taxon>Bacillariophyta</taxon>
        <taxon>Bacillariophyceae</taxon>
        <taxon>Bacillariophycidae</taxon>
        <taxon>Bacillariales</taxon>
        <taxon>Bacillariaceae</taxon>
        <taxon>Cylindrotheca</taxon>
    </lineage>
</organism>
<evidence type="ECO:0000313" key="2">
    <source>
        <dbReference type="EMBL" id="CAJ1950912.1"/>
    </source>
</evidence>
<sequence length="103" mass="11611">MVVNCEFLTPQHQIPNPNNPNQSQSHVQTRSIVSKAALEKKTRHFADHQENPKGEFTFLVILIRNKEDVTVSTPIEKSNLIFEVPDTENTSDVEIQSVGILMA</sequence>
<gene>
    <name evidence="2" type="ORF">CYCCA115_LOCUS12820</name>
</gene>
<name>A0AAD2FRT9_9STRA</name>
<feature type="region of interest" description="Disordered" evidence="1">
    <location>
        <begin position="9"/>
        <end position="29"/>
    </location>
</feature>
<evidence type="ECO:0000313" key="3">
    <source>
        <dbReference type="Proteomes" id="UP001295423"/>
    </source>
</evidence>
<keyword evidence="3" id="KW-1185">Reference proteome</keyword>
<dbReference type="Proteomes" id="UP001295423">
    <property type="component" value="Unassembled WGS sequence"/>
</dbReference>
<comment type="caution">
    <text evidence="2">The sequence shown here is derived from an EMBL/GenBank/DDBJ whole genome shotgun (WGS) entry which is preliminary data.</text>
</comment>
<dbReference type="EMBL" id="CAKOGP040001770">
    <property type="protein sequence ID" value="CAJ1950912.1"/>
    <property type="molecule type" value="Genomic_DNA"/>
</dbReference>
<feature type="compositionally biased region" description="Low complexity" evidence="1">
    <location>
        <begin position="10"/>
        <end position="26"/>
    </location>
</feature>
<dbReference type="AlphaFoldDB" id="A0AAD2FRT9"/>
<proteinExistence type="predicted"/>
<reference evidence="2" key="1">
    <citation type="submission" date="2023-08" db="EMBL/GenBank/DDBJ databases">
        <authorList>
            <person name="Audoor S."/>
            <person name="Bilcke G."/>
        </authorList>
    </citation>
    <scope>NUCLEOTIDE SEQUENCE</scope>
</reference>
<evidence type="ECO:0000256" key="1">
    <source>
        <dbReference type="SAM" id="MobiDB-lite"/>
    </source>
</evidence>
<protein>
    <submittedName>
        <fullName evidence="2">Uncharacterized protein</fullName>
    </submittedName>
</protein>
<accession>A0AAD2FRT9</accession>